<gene>
    <name evidence="2" type="ORF">EIN_529960</name>
</gene>
<sequence length="373" mass="43432">MESIAKTTKIDTRMKSRLNLYLMFDFKVFLYRHELLLKLSSFIGLLKSPHFLKAQNLVIALAETLRRYPGVERSQTQQREENLIPKVQQPEKIEDPNEKRHLLMRSSSTGELLEKERHKESLRRSLSEPTTSSQASKIAKEFKPSKQSGQEKEQKEKAAPTKLELEKKKDIEIPKDLMKVIKETMECLEEMIKNLKSLKSFSFQNQNLFSSQFWASAGIMEMQIDDLRHLLIIVEKRNHINKEMMEDWMTNMANYFNLQNLKAGFGNYLFYVSRNVENVKKRYFGNKEMLKNIMKVLLFNDDCIEHLLELVNKMATLLQMNKDDAFVKGRHHLVELLKRIKAEKTLQISKSPSVSQSGVLATGSKSSPTTEKK</sequence>
<keyword evidence="3" id="KW-1185">Reference proteome</keyword>
<reference evidence="2 3" key="1">
    <citation type="submission" date="2012-10" db="EMBL/GenBank/DDBJ databases">
        <authorList>
            <person name="Zafar N."/>
            <person name="Inman J."/>
            <person name="Hall N."/>
            <person name="Lorenzi H."/>
            <person name="Caler E."/>
        </authorList>
    </citation>
    <scope>NUCLEOTIDE SEQUENCE [LARGE SCALE GENOMIC DNA]</scope>
    <source>
        <strain evidence="2 3">IP1</strain>
    </source>
</reference>
<feature type="compositionally biased region" description="Basic and acidic residues" evidence="1">
    <location>
        <begin position="138"/>
        <end position="163"/>
    </location>
</feature>
<dbReference type="RefSeq" id="XP_004255477.1">
    <property type="nucleotide sequence ID" value="XM_004255429.1"/>
</dbReference>
<feature type="compositionally biased region" description="Basic and acidic residues" evidence="1">
    <location>
        <begin position="78"/>
        <end position="101"/>
    </location>
</feature>
<dbReference type="GeneID" id="14887698"/>
<organism evidence="2 3">
    <name type="scientific">Entamoeba invadens IP1</name>
    <dbReference type="NCBI Taxonomy" id="370355"/>
    <lineage>
        <taxon>Eukaryota</taxon>
        <taxon>Amoebozoa</taxon>
        <taxon>Evosea</taxon>
        <taxon>Archamoebae</taxon>
        <taxon>Mastigamoebida</taxon>
        <taxon>Entamoebidae</taxon>
        <taxon>Entamoeba</taxon>
    </lineage>
</organism>
<accession>L7FNN8</accession>
<dbReference type="EMBL" id="KB206706">
    <property type="protein sequence ID" value="ELP88706.1"/>
    <property type="molecule type" value="Genomic_DNA"/>
</dbReference>
<feature type="region of interest" description="Disordered" evidence="1">
    <location>
        <begin position="348"/>
        <end position="373"/>
    </location>
</feature>
<proteinExistence type="predicted"/>
<feature type="compositionally biased region" description="Polar residues" evidence="1">
    <location>
        <begin position="127"/>
        <end position="136"/>
    </location>
</feature>
<dbReference type="KEGG" id="eiv:EIN_529960"/>
<protein>
    <submittedName>
        <fullName evidence="2">Uncharacterized protein</fullName>
    </submittedName>
</protein>
<name>L7FNN8_ENTIV</name>
<evidence type="ECO:0000313" key="2">
    <source>
        <dbReference type="EMBL" id="ELP88706.1"/>
    </source>
</evidence>
<dbReference type="VEuPathDB" id="AmoebaDB:EIN_529960"/>
<feature type="compositionally biased region" description="Basic and acidic residues" evidence="1">
    <location>
        <begin position="112"/>
        <end position="126"/>
    </location>
</feature>
<feature type="region of interest" description="Disordered" evidence="1">
    <location>
        <begin position="71"/>
        <end position="163"/>
    </location>
</feature>
<evidence type="ECO:0000256" key="1">
    <source>
        <dbReference type="SAM" id="MobiDB-lite"/>
    </source>
</evidence>
<evidence type="ECO:0000313" key="3">
    <source>
        <dbReference type="Proteomes" id="UP000014680"/>
    </source>
</evidence>
<dbReference type="AlphaFoldDB" id="L7FNN8"/>
<dbReference type="Proteomes" id="UP000014680">
    <property type="component" value="Unassembled WGS sequence"/>
</dbReference>